<sequence length="86" mass="9271">MSSNDRDMADYVLGDDAEIEEVDNLDERDIYVDGEHLTEARLAELNAAAGQEAEQRRRGGLVPGGKSLSGDGSHSPIVQTRVAKTT</sequence>
<evidence type="ECO:0000313" key="2">
    <source>
        <dbReference type="EMBL" id="GAS93715.1"/>
    </source>
</evidence>
<dbReference type="RefSeq" id="WP_062655113.1">
    <property type="nucleotide sequence ID" value="NZ_BCSY01000024.1"/>
</dbReference>
<name>A0A100W8Y6_MYCCR</name>
<gene>
    <name evidence="2" type="ORF">RMCC_0681</name>
</gene>
<dbReference type="Proteomes" id="UP000069443">
    <property type="component" value="Unassembled WGS sequence"/>
</dbReference>
<keyword evidence="2" id="KW-0238">DNA-binding</keyword>
<organism evidence="2 3">
    <name type="scientific">Mycolicibacterium canariasense</name>
    <name type="common">Mycobacterium canariasense</name>
    <dbReference type="NCBI Taxonomy" id="228230"/>
    <lineage>
        <taxon>Bacteria</taxon>
        <taxon>Bacillati</taxon>
        <taxon>Actinomycetota</taxon>
        <taxon>Actinomycetes</taxon>
        <taxon>Mycobacteriales</taxon>
        <taxon>Mycobacteriaceae</taxon>
        <taxon>Mycolicibacterium</taxon>
    </lineage>
</organism>
<protein>
    <submittedName>
        <fullName evidence="2">DNA-binding protein</fullName>
    </submittedName>
</protein>
<feature type="region of interest" description="Disordered" evidence="1">
    <location>
        <begin position="48"/>
        <end position="86"/>
    </location>
</feature>
<keyword evidence="3" id="KW-1185">Reference proteome</keyword>
<proteinExistence type="predicted"/>
<accession>A0A100W8Y6</accession>
<dbReference type="AlphaFoldDB" id="A0A100W8Y6"/>
<evidence type="ECO:0000256" key="1">
    <source>
        <dbReference type="SAM" id="MobiDB-lite"/>
    </source>
</evidence>
<reference evidence="3" key="1">
    <citation type="journal article" date="2016" name="Genome Announc.">
        <title>Draft Genome Sequences of Five Rapidly Growing Mycobacterium Species, M. thermoresistibile, M. fortuitum subsp. acetamidolyticum, M. canariasense, M. brisbanense, and M. novocastrense.</title>
        <authorList>
            <person name="Katahira K."/>
            <person name="Ogura Y."/>
            <person name="Gotoh Y."/>
            <person name="Hayashi T."/>
        </authorList>
    </citation>
    <scope>NUCLEOTIDE SEQUENCE [LARGE SCALE GENOMIC DNA]</scope>
    <source>
        <strain evidence="3">JCM15298</strain>
    </source>
</reference>
<dbReference type="EMBL" id="BCSY01000024">
    <property type="protein sequence ID" value="GAS93715.1"/>
    <property type="molecule type" value="Genomic_DNA"/>
</dbReference>
<feature type="compositionally biased region" description="Polar residues" evidence="1">
    <location>
        <begin position="70"/>
        <end position="86"/>
    </location>
</feature>
<evidence type="ECO:0000313" key="3">
    <source>
        <dbReference type="Proteomes" id="UP000069443"/>
    </source>
</evidence>
<feature type="non-terminal residue" evidence="2">
    <location>
        <position position="86"/>
    </location>
</feature>
<reference evidence="3" key="2">
    <citation type="submission" date="2016-02" db="EMBL/GenBank/DDBJ databases">
        <title>Draft genome sequence of five rapidly growing Mycobacterium species.</title>
        <authorList>
            <person name="Katahira K."/>
            <person name="Gotou Y."/>
            <person name="Iida K."/>
            <person name="Ogura Y."/>
            <person name="Hayashi T."/>
        </authorList>
    </citation>
    <scope>NUCLEOTIDE SEQUENCE [LARGE SCALE GENOMIC DNA]</scope>
    <source>
        <strain evidence="3">JCM15298</strain>
    </source>
</reference>
<comment type="caution">
    <text evidence="2">The sequence shown here is derived from an EMBL/GenBank/DDBJ whole genome shotgun (WGS) entry which is preliminary data.</text>
</comment>
<dbReference type="GO" id="GO:0003677">
    <property type="term" value="F:DNA binding"/>
    <property type="evidence" value="ECO:0007669"/>
    <property type="project" value="UniProtKB-KW"/>
</dbReference>